<evidence type="ECO:0000313" key="2">
    <source>
        <dbReference type="EMBL" id="VVE31056.1"/>
    </source>
</evidence>
<organism evidence="2 3">
    <name type="scientific">Pandoraea terrae</name>
    <dbReference type="NCBI Taxonomy" id="1537710"/>
    <lineage>
        <taxon>Bacteria</taxon>
        <taxon>Pseudomonadati</taxon>
        <taxon>Pseudomonadota</taxon>
        <taxon>Betaproteobacteria</taxon>
        <taxon>Burkholderiales</taxon>
        <taxon>Burkholderiaceae</taxon>
        <taxon>Pandoraea</taxon>
    </lineage>
</organism>
<dbReference type="Pfam" id="PF21818">
    <property type="entry name" value="DUF6884"/>
    <property type="match status" value="1"/>
</dbReference>
<proteinExistence type="predicted"/>
<dbReference type="EMBL" id="CABPRZ010000015">
    <property type="protein sequence ID" value="VVE31056.1"/>
    <property type="molecule type" value="Genomic_DNA"/>
</dbReference>
<reference evidence="2 3" key="1">
    <citation type="submission" date="2019-08" db="EMBL/GenBank/DDBJ databases">
        <authorList>
            <person name="Peeters C."/>
        </authorList>
    </citation>
    <scope>NUCLEOTIDE SEQUENCE [LARGE SCALE GENOMIC DNA]</scope>
    <source>
        <strain evidence="2 3">LMG 30175</strain>
    </source>
</reference>
<evidence type="ECO:0000259" key="1">
    <source>
        <dbReference type="Pfam" id="PF21818"/>
    </source>
</evidence>
<name>A0A5E4X460_9BURK</name>
<dbReference type="AlphaFoldDB" id="A0A5E4X460"/>
<feature type="domain" description="DUF6884" evidence="1">
    <location>
        <begin position="4"/>
        <end position="138"/>
    </location>
</feature>
<sequence length="144" mass="16738">MNTVFLVSCVKQKRDGPSPAKLLYTSDWFHKARTYVDASGTWWFILSAEYRLLEPERHFAPYKKTLNRMSISELLQRRTWANKVINQLDAALPSADRIVMLAGVRYREFLIDYMLTRARTVEVPRQGFGIGQQLRWLKSANGQA</sequence>
<keyword evidence="3" id="KW-1185">Reference proteome</keyword>
<dbReference type="OrthoDB" id="2866199at2"/>
<dbReference type="Proteomes" id="UP000414233">
    <property type="component" value="Unassembled WGS sequence"/>
</dbReference>
<evidence type="ECO:0000313" key="3">
    <source>
        <dbReference type="Proteomes" id="UP000414233"/>
    </source>
</evidence>
<dbReference type="InterPro" id="IPR049251">
    <property type="entry name" value="DUF6884"/>
</dbReference>
<gene>
    <name evidence="2" type="ORF">PTE30175_03556</name>
</gene>
<protein>
    <recommendedName>
        <fullName evidence="1">DUF6884 domain-containing protein</fullName>
    </recommendedName>
</protein>
<accession>A0A5E4X460</accession>